<accession>A0A1I3D2X0</accession>
<dbReference type="InterPro" id="IPR020843">
    <property type="entry name" value="ER"/>
</dbReference>
<dbReference type="InterPro" id="IPR013154">
    <property type="entry name" value="ADH-like_N"/>
</dbReference>
<proteinExistence type="predicted"/>
<reference evidence="4 5" key="1">
    <citation type="submission" date="2016-10" db="EMBL/GenBank/DDBJ databases">
        <authorList>
            <person name="de Groot N.N."/>
        </authorList>
    </citation>
    <scope>NUCLEOTIDE SEQUENCE [LARGE SCALE GENOMIC DNA]</scope>
    <source>
        <strain evidence="4 5">LMG 23650</strain>
    </source>
</reference>
<gene>
    <name evidence="4" type="ORF">SAMN05192543_10177</name>
</gene>
<evidence type="ECO:0000259" key="3">
    <source>
        <dbReference type="SMART" id="SM00829"/>
    </source>
</evidence>
<dbReference type="AlphaFoldDB" id="A0A1I3D2X0"/>
<feature type="domain" description="Enoyl reductase (ER)" evidence="3">
    <location>
        <begin position="14"/>
        <end position="330"/>
    </location>
</feature>
<name>A0A1I3D2X0_9BURK</name>
<dbReference type="SUPFAM" id="SSF51735">
    <property type="entry name" value="NAD(P)-binding Rossmann-fold domains"/>
    <property type="match status" value="1"/>
</dbReference>
<dbReference type="Gene3D" id="3.40.50.720">
    <property type="entry name" value="NAD(P)-binding Rossmann-like Domain"/>
    <property type="match status" value="1"/>
</dbReference>
<dbReference type="STRING" id="420953.SAMN05192543_10177"/>
<dbReference type="PROSITE" id="PS01162">
    <property type="entry name" value="QOR_ZETA_CRYSTAL"/>
    <property type="match status" value="1"/>
</dbReference>
<dbReference type="Pfam" id="PF08240">
    <property type="entry name" value="ADH_N"/>
    <property type="match status" value="1"/>
</dbReference>
<dbReference type="GO" id="GO:0016651">
    <property type="term" value="F:oxidoreductase activity, acting on NAD(P)H"/>
    <property type="evidence" value="ECO:0007669"/>
    <property type="project" value="TreeGrafter"/>
</dbReference>
<dbReference type="Gene3D" id="3.90.180.10">
    <property type="entry name" value="Medium-chain alcohol dehydrogenases, catalytic domain"/>
    <property type="match status" value="1"/>
</dbReference>
<sequence>MAATYRAIMLTKAGGPESLQAVELPVEAPAQGQLRVRIRAAGVGSTDLIMLAGQYLYAPPFPFVPGYEIAGVVDAIGDGVSGFEIGQRVAALTVHGGFGEVLVRAAADFVPIPDGVSDVDAAAVILNYVTAWQMIHRVARVSAGQTALVTGAAGGVGSALLQLLRLAGVKAYGAASAGKHGTVSALGAIPLDYRAGPLDRLVRALEPAGVDHVFDAVGGASIGPCIGAARRGGNVVGFGFMAVSGKLATARMFANLFVGARLRGRRGTFYGITALYRKNRKPFHEDLPKIFELVATRRIDPLVSATFALFEARRAIELLATGTVQGKLVLTNA</sequence>
<dbReference type="EMBL" id="FOQU01000001">
    <property type="protein sequence ID" value="SFH80948.1"/>
    <property type="molecule type" value="Genomic_DNA"/>
</dbReference>
<evidence type="ECO:0000256" key="1">
    <source>
        <dbReference type="ARBA" id="ARBA00022857"/>
    </source>
</evidence>
<dbReference type="GO" id="GO:0008270">
    <property type="term" value="F:zinc ion binding"/>
    <property type="evidence" value="ECO:0007669"/>
    <property type="project" value="InterPro"/>
</dbReference>
<evidence type="ECO:0000313" key="4">
    <source>
        <dbReference type="EMBL" id="SFH80948.1"/>
    </source>
</evidence>
<dbReference type="Pfam" id="PF13602">
    <property type="entry name" value="ADH_zinc_N_2"/>
    <property type="match status" value="1"/>
</dbReference>
<dbReference type="SUPFAM" id="SSF50129">
    <property type="entry name" value="GroES-like"/>
    <property type="match status" value="1"/>
</dbReference>
<dbReference type="PANTHER" id="PTHR48106:SF18">
    <property type="entry name" value="QUINONE OXIDOREDUCTASE PIG3"/>
    <property type="match status" value="1"/>
</dbReference>
<keyword evidence="2" id="KW-0560">Oxidoreductase</keyword>
<dbReference type="PANTHER" id="PTHR48106">
    <property type="entry name" value="QUINONE OXIDOREDUCTASE PIG3-RELATED"/>
    <property type="match status" value="1"/>
</dbReference>
<dbReference type="GO" id="GO:0070402">
    <property type="term" value="F:NADPH binding"/>
    <property type="evidence" value="ECO:0007669"/>
    <property type="project" value="TreeGrafter"/>
</dbReference>
<protein>
    <submittedName>
        <fullName evidence="4">NADPH2:quinone reductase</fullName>
    </submittedName>
</protein>
<keyword evidence="5" id="KW-1185">Reference proteome</keyword>
<organism evidence="4 5">
    <name type="scientific">Paraburkholderia megapolitana</name>
    <dbReference type="NCBI Taxonomy" id="420953"/>
    <lineage>
        <taxon>Bacteria</taxon>
        <taxon>Pseudomonadati</taxon>
        <taxon>Pseudomonadota</taxon>
        <taxon>Betaproteobacteria</taxon>
        <taxon>Burkholderiales</taxon>
        <taxon>Burkholderiaceae</taxon>
        <taxon>Paraburkholderia</taxon>
    </lineage>
</organism>
<dbReference type="InterPro" id="IPR036291">
    <property type="entry name" value="NAD(P)-bd_dom_sf"/>
</dbReference>
<dbReference type="InterPro" id="IPR002364">
    <property type="entry name" value="Quin_OxRdtase/zeta-crystal_CS"/>
</dbReference>
<dbReference type="Proteomes" id="UP000199548">
    <property type="component" value="Unassembled WGS sequence"/>
</dbReference>
<keyword evidence="1" id="KW-0521">NADP</keyword>
<dbReference type="InterPro" id="IPR011032">
    <property type="entry name" value="GroES-like_sf"/>
</dbReference>
<dbReference type="RefSeq" id="WP_170275714.1">
    <property type="nucleotide sequence ID" value="NZ_CP041743.1"/>
</dbReference>
<evidence type="ECO:0000256" key="2">
    <source>
        <dbReference type="ARBA" id="ARBA00023002"/>
    </source>
</evidence>
<dbReference type="SMART" id="SM00829">
    <property type="entry name" value="PKS_ER"/>
    <property type="match status" value="1"/>
</dbReference>
<evidence type="ECO:0000313" key="5">
    <source>
        <dbReference type="Proteomes" id="UP000199548"/>
    </source>
</evidence>